<dbReference type="InterPro" id="IPR002589">
    <property type="entry name" value="Macro_dom"/>
</dbReference>
<evidence type="ECO:0000259" key="1">
    <source>
        <dbReference type="PROSITE" id="PS51154"/>
    </source>
</evidence>
<reference evidence="2" key="1">
    <citation type="submission" date="2019-04" db="EMBL/GenBank/DDBJ databases">
        <title>Evolution of Biomass-Degrading Anaerobic Consortia Revealed by Metagenomics.</title>
        <authorList>
            <person name="Peng X."/>
        </authorList>
    </citation>
    <scope>NUCLEOTIDE SEQUENCE</scope>
    <source>
        <strain evidence="2">SIG14</strain>
    </source>
</reference>
<evidence type="ECO:0000313" key="3">
    <source>
        <dbReference type="Proteomes" id="UP000732619"/>
    </source>
</evidence>
<dbReference type="SUPFAM" id="SSF52949">
    <property type="entry name" value="Macro domain-like"/>
    <property type="match status" value="1"/>
</dbReference>
<dbReference type="Gene3D" id="3.40.220.10">
    <property type="entry name" value="Leucine Aminopeptidase, subunit E, domain 1"/>
    <property type="match status" value="1"/>
</dbReference>
<dbReference type="PANTHER" id="PTHR11106:SF27">
    <property type="entry name" value="MACRO DOMAIN-CONTAINING PROTEIN"/>
    <property type="match status" value="1"/>
</dbReference>
<dbReference type="Proteomes" id="UP000732619">
    <property type="component" value="Unassembled WGS sequence"/>
</dbReference>
<dbReference type="AlphaFoldDB" id="A0A8T3VKC8"/>
<dbReference type="PROSITE" id="PS51154">
    <property type="entry name" value="MACRO"/>
    <property type="match status" value="1"/>
</dbReference>
<name>A0A8T3VKC8_METOL</name>
<dbReference type="GO" id="GO:0016787">
    <property type="term" value="F:hydrolase activity"/>
    <property type="evidence" value="ECO:0007669"/>
    <property type="project" value="UniProtKB-KW"/>
</dbReference>
<dbReference type="InterPro" id="IPR043472">
    <property type="entry name" value="Macro_dom-like"/>
</dbReference>
<dbReference type="Pfam" id="PF01661">
    <property type="entry name" value="Macro"/>
    <property type="match status" value="1"/>
</dbReference>
<comment type="caution">
    <text evidence="2">The sequence shown here is derived from an EMBL/GenBank/DDBJ whole genome shotgun (WGS) entry which is preliminary data.</text>
</comment>
<dbReference type="CDD" id="cd02908">
    <property type="entry name" value="Macro_OAADPr_deacetylase"/>
    <property type="match status" value="1"/>
</dbReference>
<dbReference type="EMBL" id="SUTG01000002">
    <property type="protein sequence ID" value="MBE6511662.1"/>
    <property type="molecule type" value="Genomic_DNA"/>
</dbReference>
<organism evidence="2 3">
    <name type="scientific">Methanobrevibacter olleyae</name>
    <dbReference type="NCBI Taxonomy" id="294671"/>
    <lineage>
        <taxon>Archaea</taxon>
        <taxon>Methanobacteriati</taxon>
        <taxon>Methanobacteriota</taxon>
        <taxon>Methanomada group</taxon>
        <taxon>Methanobacteria</taxon>
        <taxon>Methanobacteriales</taxon>
        <taxon>Methanobacteriaceae</taxon>
        <taxon>Methanobrevibacter</taxon>
    </lineage>
</organism>
<feature type="domain" description="Macro" evidence="1">
    <location>
        <begin position="81"/>
        <end position="273"/>
    </location>
</feature>
<dbReference type="PANTHER" id="PTHR11106">
    <property type="entry name" value="GANGLIOSIDE INDUCED DIFFERENTIATION ASSOCIATED PROTEIN 2-RELATED"/>
    <property type="match status" value="1"/>
</dbReference>
<evidence type="ECO:0000313" key="2">
    <source>
        <dbReference type="EMBL" id="MBE6511662.1"/>
    </source>
</evidence>
<accession>A0A8T3VKC8</accession>
<dbReference type="NCBIfam" id="NF003163">
    <property type="entry name" value="PRK04143.1"/>
    <property type="match status" value="1"/>
</dbReference>
<keyword evidence="2" id="KW-0378">Hydrolase</keyword>
<gene>
    <name evidence="2" type="ORF">E7Z75_00725</name>
</gene>
<dbReference type="SMART" id="SM00506">
    <property type="entry name" value="A1pp"/>
    <property type="match status" value="1"/>
</dbReference>
<proteinExistence type="predicted"/>
<protein>
    <submittedName>
        <fullName evidence="2">Protein-ADP-ribose hydrolase</fullName>
    </submittedName>
</protein>
<sequence length="273" mass="31068">MSKGDKSFEIDFLIRELISANGKLDSNMKIPNDYNEKRKLLRALMNTQSPVRLSDRFYEIQDRLLSEETDNKNLIREEDIETISKDSKETDSKIALWQGDITCLQVDAIVNAANSQLLGCFIPLHNCIDNQIHSAAGFQLRMDCYKIMAKQGHEEANGKAKITSAYNLPSKYVIHTVGPAIPNGRKPNDKEIKELKNCYNSCLEIADNYNLKSIAFCSISTGVFNFPKDHASELAIKTVRDYLKHHPKTSLRKIIFNTFSDEATEIYKNNLEK</sequence>